<comment type="caution">
    <text evidence="2">The sequence shown here is derived from an EMBL/GenBank/DDBJ whole genome shotgun (WGS) entry which is preliminary data.</text>
</comment>
<keyword evidence="1" id="KW-0472">Membrane</keyword>
<evidence type="ECO:0000256" key="1">
    <source>
        <dbReference type="SAM" id="Phobius"/>
    </source>
</evidence>
<feature type="transmembrane region" description="Helical" evidence="1">
    <location>
        <begin position="83"/>
        <end position="102"/>
    </location>
</feature>
<proteinExistence type="predicted"/>
<sequence>MAIPVDNLMKLPPGASLREHSGQATADITKSGDTIYVTATCDSLQRQIEYYEAAYDNLLIAFDDYRNTVKTADERRTNPVKTVAVVFVAGIIAGVLMAIILTKKLYGKRTK</sequence>
<evidence type="ECO:0000313" key="2">
    <source>
        <dbReference type="EMBL" id="TGY74973.1"/>
    </source>
</evidence>
<keyword evidence="1" id="KW-0812">Transmembrane</keyword>
<protein>
    <submittedName>
        <fullName evidence="2">Uncharacterized protein</fullName>
    </submittedName>
</protein>
<dbReference type="AlphaFoldDB" id="A0A4S2FZP9"/>
<gene>
    <name evidence="2" type="ORF">E5333_04925</name>
</gene>
<accession>A0A4S2FZP9</accession>
<dbReference type="EMBL" id="SRYD01000015">
    <property type="protein sequence ID" value="TGY74973.1"/>
    <property type="molecule type" value="Genomic_DNA"/>
</dbReference>
<reference evidence="2 3" key="1">
    <citation type="submission" date="2019-04" db="EMBL/GenBank/DDBJ databases">
        <title>Microbes associate with the intestines of laboratory mice.</title>
        <authorList>
            <person name="Navarre W."/>
            <person name="Wong E."/>
            <person name="Huang K."/>
            <person name="Tropini C."/>
            <person name="Ng K."/>
            <person name="Yu B."/>
        </authorList>
    </citation>
    <scope>NUCLEOTIDE SEQUENCE [LARGE SCALE GENOMIC DNA]</scope>
    <source>
        <strain evidence="2 3">NM06_A21</strain>
    </source>
</reference>
<name>A0A4S2FZP9_9BACT</name>
<organism evidence="2 3">
    <name type="scientific">Muribaculum intestinale</name>
    <dbReference type="NCBI Taxonomy" id="1796646"/>
    <lineage>
        <taxon>Bacteria</taxon>
        <taxon>Pseudomonadati</taxon>
        <taxon>Bacteroidota</taxon>
        <taxon>Bacteroidia</taxon>
        <taxon>Bacteroidales</taxon>
        <taxon>Muribaculaceae</taxon>
        <taxon>Muribaculum</taxon>
    </lineage>
</organism>
<dbReference type="RefSeq" id="WP_160899754.1">
    <property type="nucleotide sequence ID" value="NZ_SRYD01000015.1"/>
</dbReference>
<evidence type="ECO:0000313" key="3">
    <source>
        <dbReference type="Proteomes" id="UP000306630"/>
    </source>
</evidence>
<dbReference type="Proteomes" id="UP000306630">
    <property type="component" value="Unassembled WGS sequence"/>
</dbReference>
<keyword evidence="1" id="KW-1133">Transmembrane helix</keyword>